<dbReference type="PATRIC" id="fig|746697.3.peg.1849"/>
<dbReference type="Proteomes" id="UP000006049">
    <property type="component" value="Chromosome"/>
</dbReference>
<dbReference type="Pfam" id="PF08885">
    <property type="entry name" value="GSCFA"/>
    <property type="match status" value="1"/>
</dbReference>
<reference evidence="2 3" key="1">
    <citation type="submission" date="2012-06" db="EMBL/GenBank/DDBJ databases">
        <title>The complete genome of Aequorivita sublithincola DSM 14238.</title>
        <authorList>
            <consortium name="US DOE Joint Genome Institute (JGI-PGF)"/>
            <person name="Lucas S."/>
            <person name="Copeland A."/>
            <person name="Lapidus A."/>
            <person name="Goodwin L."/>
            <person name="Pitluck S."/>
            <person name="Peters L."/>
            <person name="Munk A.C.C."/>
            <person name="Kyrpides N."/>
            <person name="Mavromatis K."/>
            <person name="Pagani I."/>
            <person name="Ivanova N."/>
            <person name="Ovchinnikova G."/>
            <person name="Zeytun A."/>
            <person name="Detter J.C."/>
            <person name="Han C."/>
            <person name="Land M."/>
            <person name="Hauser L."/>
            <person name="Markowitz V."/>
            <person name="Cheng J.-F."/>
            <person name="Hugenholtz P."/>
            <person name="Woyke T."/>
            <person name="Wu D."/>
            <person name="Tindall B."/>
            <person name="Faehnrich R."/>
            <person name="Brambilla E."/>
            <person name="Klenk H.-P."/>
            <person name="Eisen J.A."/>
        </authorList>
    </citation>
    <scope>NUCLEOTIDE SEQUENCE [LARGE SCALE GENOMIC DNA]</scope>
    <source>
        <strain evidence="3">DSM 14238 / LMG 21431 / ACAM 643 / 9-3</strain>
    </source>
</reference>
<feature type="domain" description="GSCFA" evidence="1">
    <location>
        <begin position="21"/>
        <end position="270"/>
    </location>
</feature>
<proteinExistence type="predicted"/>
<dbReference type="HOGENOM" id="CLU_075057_0_0_10"/>
<dbReference type="RefSeq" id="WP_014782552.1">
    <property type="nucleotide sequence ID" value="NC_018013.1"/>
</dbReference>
<protein>
    <submittedName>
        <fullName evidence="2">GSCFA family protein</fullName>
    </submittedName>
</protein>
<dbReference type="STRING" id="746697.Aeqsu_1818"/>
<dbReference type="AlphaFoldDB" id="I3YWC9"/>
<dbReference type="eggNOG" id="COG2755">
    <property type="taxonomic scope" value="Bacteria"/>
</dbReference>
<evidence type="ECO:0000313" key="2">
    <source>
        <dbReference type="EMBL" id="AFL81297.1"/>
    </source>
</evidence>
<organism evidence="2 3">
    <name type="scientific">Aequorivita sublithincola (strain DSM 14238 / LMG 21431 / ACAM 643 / 9-3)</name>
    <dbReference type="NCBI Taxonomy" id="746697"/>
    <lineage>
        <taxon>Bacteria</taxon>
        <taxon>Pseudomonadati</taxon>
        <taxon>Bacteroidota</taxon>
        <taxon>Flavobacteriia</taxon>
        <taxon>Flavobacteriales</taxon>
        <taxon>Flavobacteriaceae</taxon>
        <taxon>Aequorivita</taxon>
    </lineage>
</organism>
<dbReference type="InterPro" id="IPR014982">
    <property type="entry name" value="GSCFA"/>
</dbReference>
<accession>I3YWC9</accession>
<gene>
    <name evidence="2" type="ordered locus">Aeqsu_1818</name>
</gene>
<keyword evidence="3" id="KW-1185">Reference proteome</keyword>
<sequence length="328" mass="37969">MKLQTEIKLNPEEPQIDYSSKILLLGSCFSENIGGKFDYFKFQNLQNPFGVIFNPVSIEKLIEHAINNELFSEESIFQHNGIWKCFEAHSELSSLDKDEFLKNLNLALQSLREALVSSTHIIFTYGTSWVYRHIESDEIVANCHKLPQQNFKKELLSVETISQSIQSSIENISEVNPNVTIMTTVSPVRHIKDGFVENSLSKAHLISAIHNFLNQYFDRLSTAQSKISNLQSFYFPSFEIMMDELRDYRFYAEDLLHPNKTAIEIIWQKFSTVWISSETDLVQKKISSIQNGLLHRPFNPKSAEHIQFLENVQQKITALQQEYPHISF</sequence>
<dbReference type="EMBL" id="CP003280">
    <property type="protein sequence ID" value="AFL81297.1"/>
    <property type="molecule type" value="Genomic_DNA"/>
</dbReference>
<dbReference type="OrthoDB" id="9807687at2"/>
<name>I3YWC9_AEQSU</name>
<dbReference type="SUPFAM" id="SSF52266">
    <property type="entry name" value="SGNH hydrolase"/>
    <property type="match status" value="1"/>
</dbReference>
<dbReference type="KEGG" id="asl:Aeqsu_1818"/>
<evidence type="ECO:0000259" key="1">
    <source>
        <dbReference type="Pfam" id="PF08885"/>
    </source>
</evidence>
<evidence type="ECO:0000313" key="3">
    <source>
        <dbReference type="Proteomes" id="UP000006049"/>
    </source>
</evidence>